<evidence type="ECO:0000313" key="2">
    <source>
        <dbReference type="Proteomes" id="UP001054945"/>
    </source>
</evidence>
<accession>A0AAV4V756</accession>
<dbReference type="Proteomes" id="UP001054945">
    <property type="component" value="Unassembled WGS sequence"/>
</dbReference>
<comment type="caution">
    <text evidence="1">The sequence shown here is derived from an EMBL/GenBank/DDBJ whole genome shotgun (WGS) entry which is preliminary data.</text>
</comment>
<organism evidence="1 2">
    <name type="scientific">Caerostris extrusa</name>
    <name type="common">Bark spider</name>
    <name type="synonym">Caerostris bankana</name>
    <dbReference type="NCBI Taxonomy" id="172846"/>
    <lineage>
        <taxon>Eukaryota</taxon>
        <taxon>Metazoa</taxon>
        <taxon>Ecdysozoa</taxon>
        <taxon>Arthropoda</taxon>
        <taxon>Chelicerata</taxon>
        <taxon>Arachnida</taxon>
        <taxon>Araneae</taxon>
        <taxon>Araneomorphae</taxon>
        <taxon>Entelegynae</taxon>
        <taxon>Araneoidea</taxon>
        <taxon>Araneidae</taxon>
        <taxon>Caerostris</taxon>
    </lineage>
</organism>
<gene>
    <name evidence="1" type="ORF">CEXT_659231</name>
</gene>
<evidence type="ECO:0000313" key="1">
    <source>
        <dbReference type="EMBL" id="GIY65509.1"/>
    </source>
</evidence>
<dbReference type="EMBL" id="BPLR01013998">
    <property type="protein sequence ID" value="GIY65509.1"/>
    <property type="molecule type" value="Genomic_DNA"/>
</dbReference>
<sequence>MPPVKRIYCPPGFSNAPFSRWRHDSQFMETGGLCTENGRPHWQRYAHKKCSPIVGNFHGIFLQLECQDHHVLDTGRAY</sequence>
<reference evidence="1 2" key="1">
    <citation type="submission" date="2021-06" db="EMBL/GenBank/DDBJ databases">
        <title>Caerostris extrusa draft genome.</title>
        <authorList>
            <person name="Kono N."/>
            <person name="Arakawa K."/>
        </authorList>
    </citation>
    <scope>NUCLEOTIDE SEQUENCE [LARGE SCALE GENOMIC DNA]</scope>
</reference>
<name>A0AAV4V756_CAEEX</name>
<proteinExistence type="predicted"/>
<protein>
    <submittedName>
        <fullName evidence="1">Uncharacterized protein</fullName>
    </submittedName>
</protein>
<dbReference type="AlphaFoldDB" id="A0AAV4V756"/>
<keyword evidence="2" id="KW-1185">Reference proteome</keyword>